<feature type="transmembrane region" description="Helical" evidence="7">
    <location>
        <begin position="80"/>
        <end position="99"/>
    </location>
</feature>
<dbReference type="Gene3D" id="1.20.1250.20">
    <property type="entry name" value="MFS general substrate transporter like domains"/>
    <property type="match status" value="1"/>
</dbReference>
<dbReference type="AlphaFoldDB" id="A0A1F7GUV5"/>
<evidence type="ECO:0000256" key="1">
    <source>
        <dbReference type="ARBA" id="ARBA00004651"/>
    </source>
</evidence>
<name>A0A1F7GUV5_9BACT</name>
<reference evidence="9 10" key="1">
    <citation type="journal article" date="2016" name="Nat. Commun.">
        <title>Thousands of microbial genomes shed light on interconnected biogeochemical processes in an aquifer system.</title>
        <authorList>
            <person name="Anantharaman K."/>
            <person name="Brown C.T."/>
            <person name="Hug L.A."/>
            <person name="Sharon I."/>
            <person name="Castelle C.J."/>
            <person name="Probst A.J."/>
            <person name="Thomas B.C."/>
            <person name="Singh A."/>
            <person name="Wilkins M.J."/>
            <person name="Karaoz U."/>
            <person name="Brodie E.L."/>
            <person name="Williams K.H."/>
            <person name="Hubbard S.S."/>
            <person name="Banfield J.F."/>
        </authorList>
    </citation>
    <scope>NUCLEOTIDE SEQUENCE [LARGE SCALE GENOMIC DNA]</scope>
</reference>
<accession>A0A1F7GUV5</accession>
<dbReference type="SUPFAM" id="SSF103473">
    <property type="entry name" value="MFS general substrate transporter"/>
    <property type="match status" value="1"/>
</dbReference>
<feature type="domain" description="Major facilitator superfamily (MFS) profile" evidence="8">
    <location>
        <begin position="1"/>
        <end position="193"/>
    </location>
</feature>
<evidence type="ECO:0000256" key="7">
    <source>
        <dbReference type="SAM" id="Phobius"/>
    </source>
</evidence>
<organism evidence="9 10">
    <name type="scientific">Candidatus Roizmanbacteria bacterium RIFCSPHIGHO2_02_FULL_37_24</name>
    <dbReference type="NCBI Taxonomy" id="1802037"/>
    <lineage>
        <taxon>Bacteria</taxon>
        <taxon>Candidatus Roizmaniibacteriota</taxon>
    </lineage>
</organism>
<evidence type="ECO:0000256" key="5">
    <source>
        <dbReference type="ARBA" id="ARBA00022989"/>
    </source>
</evidence>
<evidence type="ECO:0000313" key="10">
    <source>
        <dbReference type="Proteomes" id="UP000177159"/>
    </source>
</evidence>
<feature type="transmembrane region" description="Helical" evidence="7">
    <location>
        <begin position="105"/>
        <end position="126"/>
    </location>
</feature>
<gene>
    <name evidence="9" type="ORF">A3C24_05320</name>
</gene>
<dbReference type="EMBL" id="MFZM01000041">
    <property type="protein sequence ID" value="OGK22554.1"/>
    <property type="molecule type" value="Genomic_DNA"/>
</dbReference>
<dbReference type="InterPro" id="IPR036259">
    <property type="entry name" value="MFS_trans_sf"/>
</dbReference>
<comment type="caution">
    <text evidence="9">The sequence shown here is derived from an EMBL/GenBank/DDBJ whole genome shotgun (WGS) entry which is preliminary data.</text>
</comment>
<dbReference type="PANTHER" id="PTHR23517">
    <property type="entry name" value="RESISTANCE PROTEIN MDTM, PUTATIVE-RELATED-RELATED"/>
    <property type="match status" value="1"/>
</dbReference>
<comment type="subcellular location">
    <subcellularLocation>
        <location evidence="1">Cell membrane</location>
        <topology evidence="1">Multi-pass membrane protein</topology>
    </subcellularLocation>
</comment>
<dbReference type="InterPro" id="IPR011701">
    <property type="entry name" value="MFS"/>
</dbReference>
<dbReference type="Pfam" id="PF07690">
    <property type="entry name" value="MFS_1"/>
    <property type="match status" value="1"/>
</dbReference>
<feature type="transmembrane region" description="Helical" evidence="7">
    <location>
        <begin position="146"/>
        <end position="165"/>
    </location>
</feature>
<keyword evidence="3" id="KW-1003">Cell membrane</keyword>
<proteinExistence type="predicted"/>
<evidence type="ECO:0000259" key="8">
    <source>
        <dbReference type="PROSITE" id="PS50850"/>
    </source>
</evidence>
<feature type="transmembrane region" description="Helical" evidence="7">
    <location>
        <begin position="51"/>
        <end position="68"/>
    </location>
</feature>
<dbReference type="Proteomes" id="UP000177159">
    <property type="component" value="Unassembled WGS sequence"/>
</dbReference>
<dbReference type="InterPro" id="IPR050171">
    <property type="entry name" value="MFS_Transporters"/>
</dbReference>
<keyword evidence="2" id="KW-0813">Transport</keyword>
<evidence type="ECO:0000256" key="6">
    <source>
        <dbReference type="ARBA" id="ARBA00023136"/>
    </source>
</evidence>
<keyword evidence="6 7" id="KW-0472">Membrane</keyword>
<keyword evidence="5 7" id="KW-1133">Transmembrane helix</keyword>
<dbReference type="InterPro" id="IPR020846">
    <property type="entry name" value="MFS_dom"/>
</dbReference>
<feature type="transmembrane region" description="Helical" evidence="7">
    <location>
        <begin position="17"/>
        <end position="39"/>
    </location>
</feature>
<evidence type="ECO:0000256" key="4">
    <source>
        <dbReference type="ARBA" id="ARBA00022692"/>
    </source>
</evidence>
<keyword evidence="4 7" id="KW-0812">Transmembrane</keyword>
<evidence type="ECO:0000256" key="3">
    <source>
        <dbReference type="ARBA" id="ARBA00022475"/>
    </source>
</evidence>
<dbReference type="GO" id="GO:0005886">
    <property type="term" value="C:plasma membrane"/>
    <property type="evidence" value="ECO:0007669"/>
    <property type="project" value="UniProtKB-SubCell"/>
</dbReference>
<protein>
    <recommendedName>
        <fullName evidence="8">Major facilitator superfamily (MFS) profile domain-containing protein</fullName>
    </recommendedName>
</protein>
<feature type="transmembrane region" description="Helical" evidence="7">
    <location>
        <begin position="171"/>
        <end position="188"/>
    </location>
</feature>
<sequence length="193" mass="21032">MPISAYMKKLFNKQIRILLITNGLILTAGAMLGPIYALFVGKIGGDLLDASYAFGAYALTAGMTTLISGRYADKLKENELIVVFGYGILGMAFFGYTLVNSMWSLLIVQIIIGLGEAIYSPAFDAVYSKHLDGHKSGREWGAWESINYFTIAFGAVSGGFLVTFLGFNAMFIVMGLISFASAIYIFRLPRTVL</sequence>
<evidence type="ECO:0000256" key="2">
    <source>
        <dbReference type="ARBA" id="ARBA00022448"/>
    </source>
</evidence>
<dbReference type="GO" id="GO:0022857">
    <property type="term" value="F:transmembrane transporter activity"/>
    <property type="evidence" value="ECO:0007669"/>
    <property type="project" value="InterPro"/>
</dbReference>
<dbReference type="PROSITE" id="PS50850">
    <property type="entry name" value="MFS"/>
    <property type="match status" value="1"/>
</dbReference>
<evidence type="ECO:0000313" key="9">
    <source>
        <dbReference type="EMBL" id="OGK22554.1"/>
    </source>
</evidence>